<dbReference type="HOGENOM" id="CLU_3330188_0_0_3"/>
<protein>
    <submittedName>
        <fullName evidence="1">HEPN domain protein</fullName>
    </submittedName>
</protein>
<reference evidence="1 2" key="1">
    <citation type="submission" date="2012-04" db="EMBL/GenBank/DDBJ databases">
        <authorList>
            <person name="Genoscope - CEA"/>
        </authorList>
    </citation>
    <scope>NUCLEOTIDE SEQUENCE [LARGE SCALE GENOMIC DNA]</scope>
    <source>
        <strain evidence="1 2">9808</strain>
    </source>
</reference>
<proteinExistence type="predicted"/>
<dbReference type="AlphaFoldDB" id="I4HY10"/>
<name>I4HY10_MICAE</name>
<evidence type="ECO:0000313" key="1">
    <source>
        <dbReference type="EMBL" id="CCI26934.1"/>
    </source>
</evidence>
<dbReference type="Proteomes" id="UP000005291">
    <property type="component" value="Unassembled WGS sequence"/>
</dbReference>
<accession>I4HY10</accession>
<evidence type="ECO:0000313" key="2">
    <source>
        <dbReference type="Proteomes" id="UP000005291"/>
    </source>
</evidence>
<organism evidence="1 2">
    <name type="scientific">Microcystis aeruginosa PCC 9808</name>
    <dbReference type="NCBI Taxonomy" id="1160284"/>
    <lineage>
        <taxon>Bacteria</taxon>
        <taxon>Bacillati</taxon>
        <taxon>Cyanobacteriota</taxon>
        <taxon>Cyanophyceae</taxon>
        <taxon>Oscillatoriophycideae</taxon>
        <taxon>Chroococcales</taxon>
        <taxon>Microcystaceae</taxon>
        <taxon>Microcystis</taxon>
    </lineage>
</organism>
<dbReference type="EMBL" id="CAIN01000261">
    <property type="protein sequence ID" value="CCI26934.1"/>
    <property type="molecule type" value="Genomic_DNA"/>
</dbReference>
<sequence>MNRIQTLLSLAKEELSAAEILLENTLYLALFRQSRKTE</sequence>
<comment type="caution">
    <text evidence="1">The sequence shown here is derived from an EMBL/GenBank/DDBJ whole genome shotgun (WGS) entry which is preliminary data.</text>
</comment>
<gene>
    <name evidence="1" type="ORF">MICAG_3330001</name>
</gene>